<evidence type="ECO:0000256" key="1">
    <source>
        <dbReference type="ARBA" id="ARBA00010547"/>
    </source>
</evidence>
<sequence>MLELKTEIIDETASASILDLHETERIEIKGSSVHYYVNDHINRTFDYSLDSQQVRAALITTFDKNRKAIVVILDDIGYIYYVNDQNNDTYIVNIPFSTKSAWSSPKGIYLERLYADSEDKNDGWPRIFCLNGPLDELSLIRVEGKKKLSAHDTIVYIVNDIVVTHNDKEKRLSFWRSRFSDTNAHTVSQRSRGKRRSSVLSKDRLSEITRSESLYYSANDSMFNKFEEEGFVYSSVFSHIESFPMSTVSSFDSIIVNGVLVIFSLVKELQKAYMMIFRLVQGKPPYFLDSLQLHSTNIAALKSKHLQKIVVLSAKGKVTLESPMSPSLTIEGTFTNFSVRGASLYLTDTKGRQRYLSIDRSVSNSLVNWSFTVLRHILPLREYEIFYTGYLFSLFTYKLNDDEAFFSAVLACFFFFSSVREYPETTDTLEEVIYFPSSISFKKELKIAMFLSSEFDYSSFKQFLPLISLSLHFISEELRLDVTSKPRKDYLTSFLYQLSYLMGWSRFAEYYELDISDICKVQPISLHLQIQEPSELPSIYKWMIECFYHQKISISYSPEIYGLPSSCYSLFPQSYAFFQLFDCLFNNEMSLHNFVEEMVRLGITRQRIERYPSGIASILYTILDTCAYDFPGYWGSEELQMVNRLDVDSFLHPKKSNWFLSTSTEENKDIRVLTNSVTDFTLNDSINTHTKQPYADMIFRQDRRLAEVEQLLCYSKQISVMTDQFDIDLSSVTMQQKLAQSICIRSLAIPIGTGMLTYGTKNPLPTERISPLPFKFTVHLHPGTLLINPDKDFITSSLTEWPEFHAGVSQGLTVSQSSKEVNTSWIMFNRPTTLTPFHAGFLLGLGLNGHLKELATWHSFIYLTSKHDITSIGLLLGLSVSYLGTMDAKITKLLSVHVLALLPMGSSELNISPLTQTAGILGIGLLFFNSCHRRMSEVTMEEILTPEQNQYKNEGYKLAAGFALGLINLGKGSNLPGMADLKLVSRLQMGISSQAAFQSLETGSPGAIMALVLIYLKTNDIEIAKKIDIPKSRYLLDFYRPDIILLRVLGKNLIMWDEVKADFEWVKSQIPEIMISQFDLREKNTLSSDDLLLYNVISGICLSLGLRFVGSGNLKAKEILLNFLDNFIRLCRLPAKTYDERVTSVTVVRCTHVVALSVACVMAGYCDLEALQRLRLLHGRIEPANYGAQMATHMALGILTLGEGRYSLSHSNLAIAALLISLYPQFPKNSQDNHSHLQASRNLWVLAVEERCLIPRDQETKKPCVIPMRIGHKDGTVENFEAPGLLPSLDNIHSITTLSSKHWKLDLDLESNTTYRDLLQQSQILTLVPYDDTDPKNESSNFLSQIDKSSNPLWDLVKTSSLFEGPKNALNQATQSKSRTNSALSTKLSLTMSLSELSNDQLTSVQILLQFFESCWSGILKEKFHNRQYSFLSREFVEDLSLRVWELVHAVSNTKND</sequence>
<evidence type="ECO:0000256" key="4">
    <source>
        <dbReference type="ARBA" id="ARBA00023306"/>
    </source>
</evidence>
<dbReference type="OMA" id="CHRRMSE"/>
<dbReference type="GO" id="GO:0051301">
    <property type="term" value="P:cell division"/>
    <property type="evidence" value="ECO:0007669"/>
    <property type="project" value="UniProtKB-KW"/>
</dbReference>
<gene>
    <name evidence="5" type="ORF">SOCG_02657</name>
</gene>
<keyword evidence="6" id="KW-1185">Reference proteome</keyword>
<proteinExistence type="inferred from homology"/>
<dbReference type="OrthoDB" id="26401at2759"/>
<dbReference type="GO" id="GO:0060090">
    <property type="term" value="F:molecular adaptor activity"/>
    <property type="evidence" value="ECO:0007669"/>
    <property type="project" value="TreeGrafter"/>
</dbReference>
<evidence type="ECO:0000313" key="6">
    <source>
        <dbReference type="Proteomes" id="UP000016088"/>
    </source>
</evidence>
<dbReference type="InterPro" id="IPR024990">
    <property type="entry name" value="Apc1"/>
</dbReference>
<dbReference type="Proteomes" id="UP000016088">
    <property type="component" value="Unassembled WGS sequence"/>
</dbReference>
<dbReference type="VEuPathDB" id="FungiDB:SOCG_02657"/>
<dbReference type="GeneID" id="25031632"/>
<keyword evidence="2" id="KW-0132">Cell division</keyword>
<dbReference type="GO" id="GO:0031145">
    <property type="term" value="P:anaphase-promoting complex-dependent catabolic process"/>
    <property type="evidence" value="ECO:0007669"/>
    <property type="project" value="EnsemblFungi"/>
</dbReference>
<evidence type="ECO:0000313" key="5">
    <source>
        <dbReference type="EMBL" id="EPX73433.1"/>
    </source>
</evidence>
<accession>S9Q144</accession>
<dbReference type="HOGENOM" id="CLU_000746_0_0_1"/>
<reference evidence="5 6" key="1">
    <citation type="journal article" date="2011" name="Science">
        <title>Comparative functional genomics of the fission yeasts.</title>
        <authorList>
            <person name="Rhind N."/>
            <person name="Chen Z."/>
            <person name="Yassour M."/>
            <person name="Thompson D.A."/>
            <person name="Haas B.J."/>
            <person name="Habib N."/>
            <person name="Wapinski I."/>
            <person name="Roy S."/>
            <person name="Lin M.F."/>
            <person name="Heiman D.I."/>
            <person name="Young S.K."/>
            <person name="Furuya K."/>
            <person name="Guo Y."/>
            <person name="Pidoux A."/>
            <person name="Chen H.M."/>
            <person name="Robbertse B."/>
            <person name="Goldberg J.M."/>
            <person name="Aoki K."/>
            <person name="Bayne E.H."/>
            <person name="Berlin A.M."/>
            <person name="Desjardins C.A."/>
            <person name="Dobbs E."/>
            <person name="Dukaj L."/>
            <person name="Fan L."/>
            <person name="FitzGerald M.G."/>
            <person name="French C."/>
            <person name="Gujja S."/>
            <person name="Hansen K."/>
            <person name="Keifenheim D."/>
            <person name="Levin J.Z."/>
            <person name="Mosher R.A."/>
            <person name="Mueller C.A."/>
            <person name="Pfiffner J."/>
            <person name="Priest M."/>
            <person name="Russ C."/>
            <person name="Smialowska A."/>
            <person name="Swoboda P."/>
            <person name="Sykes S.M."/>
            <person name="Vaughn M."/>
            <person name="Vengrova S."/>
            <person name="Yoder R."/>
            <person name="Zeng Q."/>
            <person name="Allshire R."/>
            <person name="Baulcombe D."/>
            <person name="Birren B.W."/>
            <person name="Brown W."/>
            <person name="Ekwall K."/>
            <person name="Kellis M."/>
            <person name="Leatherwood J."/>
            <person name="Levin H."/>
            <person name="Margalit H."/>
            <person name="Martienssen R."/>
            <person name="Nieduszynski C.A."/>
            <person name="Spatafora J.W."/>
            <person name="Friedman N."/>
            <person name="Dalgaard J.Z."/>
            <person name="Baumann P."/>
            <person name="Niki H."/>
            <person name="Regev A."/>
            <person name="Nusbaum C."/>
        </authorList>
    </citation>
    <scope>NUCLEOTIDE SEQUENCE [LARGE SCALE GENOMIC DNA]</scope>
    <source>
        <strain evidence="6">yFS286</strain>
    </source>
</reference>
<organism evidence="5 6">
    <name type="scientific">Schizosaccharomyces octosporus (strain yFS286)</name>
    <name type="common">Fission yeast</name>
    <name type="synonym">Octosporomyces octosporus</name>
    <dbReference type="NCBI Taxonomy" id="483514"/>
    <lineage>
        <taxon>Eukaryota</taxon>
        <taxon>Fungi</taxon>
        <taxon>Dikarya</taxon>
        <taxon>Ascomycota</taxon>
        <taxon>Taphrinomycotina</taxon>
        <taxon>Schizosaccharomycetes</taxon>
        <taxon>Schizosaccharomycetales</taxon>
        <taxon>Schizosaccharomycetaceae</taxon>
        <taxon>Schizosaccharomyces</taxon>
    </lineage>
</organism>
<dbReference type="GO" id="GO:0005680">
    <property type="term" value="C:anaphase-promoting complex"/>
    <property type="evidence" value="ECO:0007669"/>
    <property type="project" value="EnsemblFungi"/>
</dbReference>
<name>S9Q144_SCHOY</name>
<protein>
    <submittedName>
        <fullName evidence="5">Anaphase-promoting complex subunit Apc1</fullName>
    </submittedName>
</protein>
<comment type="similarity">
    <text evidence="1">Belongs to the APC1 family.</text>
</comment>
<dbReference type="InterPro" id="IPR011989">
    <property type="entry name" value="ARM-like"/>
</dbReference>
<keyword evidence="4" id="KW-0131">Cell cycle</keyword>
<dbReference type="PANTHER" id="PTHR12827">
    <property type="entry name" value="MEIOTIC CHECKPOINT REGULATOR TSG24 FAMILY MEMBER"/>
    <property type="match status" value="1"/>
</dbReference>
<dbReference type="eggNOG" id="KOG1858">
    <property type="taxonomic scope" value="Eukaryota"/>
</dbReference>
<dbReference type="PANTHER" id="PTHR12827:SF3">
    <property type="entry name" value="ANAPHASE-PROMOTING COMPLEX SUBUNIT 1"/>
    <property type="match status" value="1"/>
</dbReference>
<dbReference type="EMBL" id="KE503206">
    <property type="protein sequence ID" value="EPX73433.1"/>
    <property type="molecule type" value="Genomic_DNA"/>
</dbReference>
<evidence type="ECO:0000256" key="3">
    <source>
        <dbReference type="ARBA" id="ARBA00022776"/>
    </source>
</evidence>
<keyword evidence="3" id="KW-0498">Mitosis</keyword>
<dbReference type="GO" id="GO:0070979">
    <property type="term" value="P:protein K11-linked ubiquitination"/>
    <property type="evidence" value="ECO:0007669"/>
    <property type="project" value="TreeGrafter"/>
</dbReference>
<dbReference type="GO" id="GO:0005721">
    <property type="term" value="C:pericentric heterochromatin"/>
    <property type="evidence" value="ECO:0007669"/>
    <property type="project" value="EnsemblFungi"/>
</dbReference>
<dbReference type="GO" id="GO:0007091">
    <property type="term" value="P:metaphase/anaphase transition of mitotic cell cycle"/>
    <property type="evidence" value="ECO:0007669"/>
    <property type="project" value="TreeGrafter"/>
</dbReference>
<dbReference type="GO" id="GO:0070628">
    <property type="term" value="F:proteasome binding"/>
    <property type="evidence" value="ECO:0007669"/>
    <property type="project" value="EnsemblFungi"/>
</dbReference>
<dbReference type="Gene3D" id="1.25.10.10">
    <property type="entry name" value="Leucine-rich Repeat Variant"/>
    <property type="match status" value="2"/>
</dbReference>
<evidence type="ECO:0000256" key="2">
    <source>
        <dbReference type="ARBA" id="ARBA00022618"/>
    </source>
</evidence>
<dbReference type="RefSeq" id="XP_013016602.1">
    <property type="nucleotide sequence ID" value="XM_013161148.1"/>
</dbReference>